<accession>A0A0C9Y625</accession>
<sequence>MTSRYRVTLPSPSRRPSSSSPPYLTKEIGFRPKSYDPLLLTKTELPDGQFNYTCSDVTPYSDIYFYQLASSVASNKTWSTRFTIASPKGASVAPSNATPPDGIAIPWGRSAQGSLKGCRCPQD</sequence>
<dbReference type="AlphaFoldDB" id="A0A0C9Y625"/>
<dbReference type="EMBL" id="KN838558">
    <property type="protein sequence ID" value="KIK05657.1"/>
    <property type="molecule type" value="Genomic_DNA"/>
</dbReference>
<dbReference type="STRING" id="1095629.A0A0C9Y625"/>
<evidence type="ECO:0000313" key="3">
    <source>
        <dbReference type="Proteomes" id="UP000054477"/>
    </source>
</evidence>
<feature type="region of interest" description="Disordered" evidence="1">
    <location>
        <begin position="88"/>
        <end position="123"/>
    </location>
</feature>
<proteinExistence type="predicted"/>
<reference evidence="2 3" key="1">
    <citation type="submission" date="2014-04" db="EMBL/GenBank/DDBJ databases">
        <authorList>
            <consortium name="DOE Joint Genome Institute"/>
            <person name="Kuo A."/>
            <person name="Kohler A."/>
            <person name="Nagy L.G."/>
            <person name="Floudas D."/>
            <person name="Copeland A."/>
            <person name="Barry K.W."/>
            <person name="Cichocki N."/>
            <person name="Veneault-Fourrey C."/>
            <person name="LaButti K."/>
            <person name="Lindquist E.A."/>
            <person name="Lipzen A."/>
            <person name="Lundell T."/>
            <person name="Morin E."/>
            <person name="Murat C."/>
            <person name="Sun H."/>
            <person name="Tunlid A."/>
            <person name="Henrissat B."/>
            <person name="Grigoriev I.V."/>
            <person name="Hibbett D.S."/>
            <person name="Martin F."/>
            <person name="Nordberg H.P."/>
            <person name="Cantor M.N."/>
            <person name="Hua S.X."/>
        </authorList>
    </citation>
    <scope>NUCLEOTIDE SEQUENCE [LARGE SCALE GENOMIC DNA]</scope>
    <source>
        <strain evidence="2 3">LaAM-08-1</strain>
    </source>
</reference>
<name>A0A0C9Y625_9AGAR</name>
<evidence type="ECO:0000313" key="2">
    <source>
        <dbReference type="EMBL" id="KIK05657.1"/>
    </source>
</evidence>
<keyword evidence="3" id="KW-1185">Reference proteome</keyword>
<dbReference type="OrthoDB" id="2432613at2759"/>
<evidence type="ECO:0000256" key="1">
    <source>
        <dbReference type="SAM" id="MobiDB-lite"/>
    </source>
</evidence>
<feature type="region of interest" description="Disordered" evidence="1">
    <location>
        <begin position="1"/>
        <end position="28"/>
    </location>
</feature>
<organism evidence="2 3">
    <name type="scientific">Laccaria amethystina LaAM-08-1</name>
    <dbReference type="NCBI Taxonomy" id="1095629"/>
    <lineage>
        <taxon>Eukaryota</taxon>
        <taxon>Fungi</taxon>
        <taxon>Dikarya</taxon>
        <taxon>Basidiomycota</taxon>
        <taxon>Agaricomycotina</taxon>
        <taxon>Agaricomycetes</taxon>
        <taxon>Agaricomycetidae</taxon>
        <taxon>Agaricales</taxon>
        <taxon>Agaricineae</taxon>
        <taxon>Hydnangiaceae</taxon>
        <taxon>Laccaria</taxon>
    </lineage>
</organism>
<feature type="compositionally biased region" description="Low complexity" evidence="1">
    <location>
        <begin position="10"/>
        <end position="22"/>
    </location>
</feature>
<gene>
    <name evidence="2" type="ORF">K443DRAFT_639351</name>
</gene>
<protein>
    <submittedName>
        <fullName evidence="2">Uncharacterized protein</fullName>
    </submittedName>
</protein>
<reference evidence="3" key="2">
    <citation type="submission" date="2015-01" db="EMBL/GenBank/DDBJ databases">
        <title>Evolutionary Origins and Diversification of the Mycorrhizal Mutualists.</title>
        <authorList>
            <consortium name="DOE Joint Genome Institute"/>
            <consortium name="Mycorrhizal Genomics Consortium"/>
            <person name="Kohler A."/>
            <person name="Kuo A."/>
            <person name="Nagy L.G."/>
            <person name="Floudas D."/>
            <person name="Copeland A."/>
            <person name="Barry K.W."/>
            <person name="Cichocki N."/>
            <person name="Veneault-Fourrey C."/>
            <person name="LaButti K."/>
            <person name="Lindquist E.A."/>
            <person name="Lipzen A."/>
            <person name="Lundell T."/>
            <person name="Morin E."/>
            <person name="Murat C."/>
            <person name="Riley R."/>
            <person name="Ohm R."/>
            <person name="Sun H."/>
            <person name="Tunlid A."/>
            <person name="Henrissat B."/>
            <person name="Grigoriev I.V."/>
            <person name="Hibbett D.S."/>
            <person name="Martin F."/>
        </authorList>
    </citation>
    <scope>NUCLEOTIDE SEQUENCE [LARGE SCALE GENOMIC DNA]</scope>
    <source>
        <strain evidence="3">LaAM-08-1</strain>
    </source>
</reference>
<dbReference type="Proteomes" id="UP000054477">
    <property type="component" value="Unassembled WGS sequence"/>
</dbReference>
<dbReference type="HOGENOM" id="CLU_2015641_0_0_1"/>